<sequence>MQTHASSFIMSIKPTTIYPTINTAFFYTEKRCKHFKKHKQHITQLQSQKNIILYNTIPVSITSD</sequence>
<reference evidence="1 2" key="1">
    <citation type="submission" date="2018-06" db="EMBL/GenBank/DDBJ databases">
        <title>Genomic Encyclopedia of Archaeal and Bacterial Type Strains, Phase II (KMG-II): from individual species to whole genera.</title>
        <authorList>
            <person name="Goeker M."/>
        </authorList>
    </citation>
    <scope>NUCLEOTIDE SEQUENCE [LARGE SCALE GENOMIC DNA]</scope>
    <source>
        <strain evidence="1 2">DSM 23857</strain>
    </source>
</reference>
<comment type="caution">
    <text evidence="1">The sequence shown here is derived from an EMBL/GenBank/DDBJ whole genome shotgun (WGS) entry which is preliminary data.</text>
</comment>
<evidence type="ECO:0000313" key="2">
    <source>
        <dbReference type="Proteomes" id="UP000249547"/>
    </source>
</evidence>
<dbReference type="AlphaFoldDB" id="A0A327Q4Q1"/>
<organism evidence="1 2">
    <name type="scientific">Chitinophaga skermanii</name>
    <dbReference type="NCBI Taxonomy" id="331697"/>
    <lineage>
        <taxon>Bacteria</taxon>
        <taxon>Pseudomonadati</taxon>
        <taxon>Bacteroidota</taxon>
        <taxon>Chitinophagia</taxon>
        <taxon>Chitinophagales</taxon>
        <taxon>Chitinophagaceae</taxon>
        <taxon>Chitinophaga</taxon>
    </lineage>
</organism>
<keyword evidence="2" id="KW-1185">Reference proteome</keyword>
<evidence type="ECO:0000313" key="1">
    <source>
        <dbReference type="EMBL" id="RAI99399.1"/>
    </source>
</evidence>
<proteinExistence type="predicted"/>
<name>A0A327Q4Q1_9BACT</name>
<dbReference type="Proteomes" id="UP000249547">
    <property type="component" value="Unassembled WGS sequence"/>
</dbReference>
<gene>
    <name evidence="1" type="ORF">LX64_04532</name>
</gene>
<protein>
    <submittedName>
        <fullName evidence="1">Uncharacterized protein</fullName>
    </submittedName>
</protein>
<accession>A0A327Q4Q1</accession>
<dbReference type="EMBL" id="QLLL01000010">
    <property type="protein sequence ID" value="RAI99399.1"/>
    <property type="molecule type" value="Genomic_DNA"/>
</dbReference>